<accession>A0ABQ9HST4</accession>
<protein>
    <submittedName>
        <fullName evidence="1">Uncharacterized protein</fullName>
    </submittedName>
</protein>
<dbReference type="EMBL" id="JARBHB010000004">
    <property type="protein sequence ID" value="KAJ8887446.1"/>
    <property type="molecule type" value="Genomic_DNA"/>
</dbReference>
<dbReference type="Proteomes" id="UP001159363">
    <property type="component" value="Chromosome X"/>
</dbReference>
<organism evidence="1 2">
    <name type="scientific">Dryococelus australis</name>
    <dbReference type="NCBI Taxonomy" id="614101"/>
    <lineage>
        <taxon>Eukaryota</taxon>
        <taxon>Metazoa</taxon>
        <taxon>Ecdysozoa</taxon>
        <taxon>Arthropoda</taxon>
        <taxon>Hexapoda</taxon>
        <taxon>Insecta</taxon>
        <taxon>Pterygota</taxon>
        <taxon>Neoptera</taxon>
        <taxon>Polyneoptera</taxon>
        <taxon>Phasmatodea</taxon>
        <taxon>Verophasmatodea</taxon>
        <taxon>Anareolatae</taxon>
        <taxon>Phasmatidae</taxon>
        <taxon>Eurycanthinae</taxon>
        <taxon>Dryococelus</taxon>
    </lineage>
</organism>
<name>A0ABQ9HST4_9NEOP</name>
<evidence type="ECO:0000313" key="2">
    <source>
        <dbReference type="Proteomes" id="UP001159363"/>
    </source>
</evidence>
<sequence>MHAKYPISVLRTEVGGRGRAAGKVLVSHPGEPGRFPAGSLPLFARGNRAGRCRWSAGFLAHIPFPPFPCNSSATPYPPRFTLIGSRDLAVNSRANLATPFEPKYRAGRCHWSAGFLGDLPFRRPFILPLLHIHLSHPYRPSRPCC</sequence>
<keyword evidence="2" id="KW-1185">Reference proteome</keyword>
<gene>
    <name evidence="1" type="ORF">PR048_013661</name>
</gene>
<evidence type="ECO:0000313" key="1">
    <source>
        <dbReference type="EMBL" id="KAJ8887446.1"/>
    </source>
</evidence>
<proteinExistence type="predicted"/>
<reference evidence="1 2" key="1">
    <citation type="submission" date="2023-02" db="EMBL/GenBank/DDBJ databases">
        <title>LHISI_Scaffold_Assembly.</title>
        <authorList>
            <person name="Stuart O.P."/>
            <person name="Cleave R."/>
            <person name="Magrath M.J.L."/>
            <person name="Mikheyev A.S."/>
        </authorList>
    </citation>
    <scope>NUCLEOTIDE SEQUENCE [LARGE SCALE GENOMIC DNA]</scope>
    <source>
        <strain evidence="1">Daus_M_001</strain>
        <tissue evidence="1">Leg muscle</tissue>
    </source>
</reference>
<comment type="caution">
    <text evidence="1">The sequence shown here is derived from an EMBL/GenBank/DDBJ whole genome shotgun (WGS) entry which is preliminary data.</text>
</comment>